<dbReference type="AlphaFoldDB" id="A0A9P7K3V7"/>
<protein>
    <submittedName>
        <fullName evidence="2">Uncharacterized protein</fullName>
    </submittedName>
</protein>
<evidence type="ECO:0000256" key="1">
    <source>
        <dbReference type="SAM" id="MobiDB-lite"/>
    </source>
</evidence>
<feature type="region of interest" description="Disordered" evidence="1">
    <location>
        <begin position="76"/>
        <end position="188"/>
    </location>
</feature>
<proteinExistence type="predicted"/>
<accession>A0A9P7K3V7</accession>
<dbReference type="Proteomes" id="UP000717328">
    <property type="component" value="Unassembled WGS sequence"/>
</dbReference>
<feature type="compositionally biased region" description="Polar residues" evidence="1">
    <location>
        <begin position="87"/>
        <end position="110"/>
    </location>
</feature>
<keyword evidence="3" id="KW-1185">Reference proteome</keyword>
<organism evidence="2 3">
    <name type="scientific">Sphagnurus paluster</name>
    <dbReference type="NCBI Taxonomy" id="117069"/>
    <lineage>
        <taxon>Eukaryota</taxon>
        <taxon>Fungi</taxon>
        <taxon>Dikarya</taxon>
        <taxon>Basidiomycota</taxon>
        <taxon>Agaricomycotina</taxon>
        <taxon>Agaricomycetes</taxon>
        <taxon>Agaricomycetidae</taxon>
        <taxon>Agaricales</taxon>
        <taxon>Tricholomatineae</taxon>
        <taxon>Lyophyllaceae</taxon>
        <taxon>Sphagnurus</taxon>
    </lineage>
</organism>
<dbReference type="OrthoDB" id="3256745at2759"/>
<evidence type="ECO:0000313" key="3">
    <source>
        <dbReference type="Proteomes" id="UP000717328"/>
    </source>
</evidence>
<sequence>MHSITRILKTNKHLQRSRDPDMGIETFTPRRPKHIQMARAISASSSSPASNLRSSIQSSSPALTSATLTTRVHHMPFEPPALGFESLNAQSSRPMSQVSTELDSPVSSSFPRFADPPPASSSTSIDRERITVESTSPTPGEDWREILGAAPESPDPDKASSLRWGGDGDKSEFDHPKGSDFFVEDDESGTYTNRPVSRSMGSTYTLSISREYFTDFYSYYAEETAPSHSYASCVPDYQLSIVRHRHSFFYVFGIDADSRQSFHNRSTTFIYFNIY</sequence>
<feature type="region of interest" description="Disordered" evidence="1">
    <location>
        <begin position="39"/>
        <end position="63"/>
    </location>
</feature>
<feature type="compositionally biased region" description="Basic and acidic residues" evidence="1">
    <location>
        <begin position="155"/>
        <end position="178"/>
    </location>
</feature>
<name>A0A9P7K3V7_9AGAR</name>
<reference evidence="2" key="1">
    <citation type="submission" date="2021-02" db="EMBL/GenBank/DDBJ databases">
        <authorList>
            <person name="Nieuwenhuis M."/>
            <person name="Van De Peppel L.J.J."/>
        </authorList>
    </citation>
    <scope>NUCLEOTIDE SEQUENCE</scope>
    <source>
        <strain evidence="2">D49</strain>
    </source>
</reference>
<feature type="region of interest" description="Disordered" evidence="1">
    <location>
        <begin position="1"/>
        <end position="27"/>
    </location>
</feature>
<evidence type="ECO:0000313" key="2">
    <source>
        <dbReference type="EMBL" id="KAG5637181.1"/>
    </source>
</evidence>
<reference evidence="2" key="2">
    <citation type="submission" date="2021-10" db="EMBL/GenBank/DDBJ databases">
        <title>Phylogenomics reveals ancestral predisposition of the termite-cultivated fungus Termitomyces towards a domesticated lifestyle.</title>
        <authorList>
            <person name="Auxier B."/>
            <person name="Grum-Grzhimaylo A."/>
            <person name="Cardenas M.E."/>
            <person name="Lodge J.D."/>
            <person name="Laessoe T."/>
            <person name="Pedersen O."/>
            <person name="Smith M.E."/>
            <person name="Kuyper T.W."/>
            <person name="Franco-Molano E.A."/>
            <person name="Baroni T.J."/>
            <person name="Aanen D.K."/>
        </authorList>
    </citation>
    <scope>NUCLEOTIDE SEQUENCE</scope>
    <source>
        <strain evidence="2">D49</strain>
    </source>
</reference>
<comment type="caution">
    <text evidence="2">The sequence shown here is derived from an EMBL/GenBank/DDBJ whole genome shotgun (WGS) entry which is preliminary data.</text>
</comment>
<dbReference type="EMBL" id="JABCKI010005853">
    <property type="protein sequence ID" value="KAG5637181.1"/>
    <property type="molecule type" value="Genomic_DNA"/>
</dbReference>
<gene>
    <name evidence="2" type="ORF">H0H81_005480</name>
</gene>